<evidence type="ECO:0000256" key="1">
    <source>
        <dbReference type="ARBA" id="ARBA00000373"/>
    </source>
</evidence>
<dbReference type="KEGG" id="atw:C0099_14585"/>
<evidence type="ECO:0000256" key="5">
    <source>
        <dbReference type="ARBA" id="ARBA00022840"/>
    </source>
</evidence>
<dbReference type="GO" id="GO:0005829">
    <property type="term" value="C:cytosol"/>
    <property type="evidence" value="ECO:0007669"/>
    <property type="project" value="TreeGrafter"/>
</dbReference>
<dbReference type="EMBL" id="CP025682">
    <property type="protein sequence ID" value="AUN96058.1"/>
    <property type="molecule type" value="Genomic_DNA"/>
</dbReference>
<dbReference type="NCBIfam" id="TIGR02322">
    <property type="entry name" value="phosphon_PhnN"/>
    <property type="match status" value="1"/>
</dbReference>
<dbReference type="PANTHER" id="PTHR23117:SF8">
    <property type="entry name" value="RIBOSE 1,5-BISPHOSPHATE PHOSPHOKINASE PHNN"/>
    <property type="match status" value="1"/>
</dbReference>
<comment type="function">
    <text evidence="6">Catalyzes the phosphorylation of ribose 1,5-bisphosphate to 5-phospho-D-ribosyl alpha-1-diphosphate (PRPP).</text>
</comment>
<dbReference type="EC" id="2.7.4.23" evidence="6"/>
<keyword evidence="9" id="KW-1185">Reference proteome</keyword>
<dbReference type="GO" id="GO:0006015">
    <property type="term" value="P:5-phosphoribose 1-diphosphate biosynthetic process"/>
    <property type="evidence" value="ECO:0007669"/>
    <property type="project" value="UniProtKB-UniRule"/>
</dbReference>
<dbReference type="NCBIfam" id="NF007485">
    <property type="entry name" value="PRK10078.1"/>
    <property type="match status" value="1"/>
</dbReference>
<dbReference type="GO" id="GO:0033863">
    <property type="term" value="F:ribose 1,5-bisphosphate phosphokinase activity"/>
    <property type="evidence" value="ECO:0007669"/>
    <property type="project" value="UniProtKB-UniRule"/>
</dbReference>
<evidence type="ECO:0000256" key="2">
    <source>
        <dbReference type="ARBA" id="ARBA00005069"/>
    </source>
</evidence>
<evidence type="ECO:0000313" key="9">
    <source>
        <dbReference type="Proteomes" id="UP000242205"/>
    </source>
</evidence>
<reference evidence="8 9" key="1">
    <citation type="submission" date="2018-01" db="EMBL/GenBank/DDBJ databases">
        <authorList>
            <person name="Fu G.-Y."/>
        </authorList>
    </citation>
    <scope>NUCLEOTIDE SEQUENCE [LARGE SCALE GENOMIC DNA]</scope>
    <source>
        <strain evidence="8 9">SY39</strain>
    </source>
</reference>
<dbReference type="UniPathway" id="UPA00087">
    <property type="reaction ID" value="UER00175"/>
</dbReference>
<dbReference type="GO" id="GO:0019634">
    <property type="term" value="P:organic phosphonate metabolic process"/>
    <property type="evidence" value="ECO:0007669"/>
    <property type="project" value="UniProtKB-UniRule"/>
</dbReference>
<dbReference type="SMART" id="SM00072">
    <property type="entry name" value="GuKc"/>
    <property type="match status" value="1"/>
</dbReference>
<feature type="binding site" evidence="6">
    <location>
        <begin position="16"/>
        <end position="23"/>
    </location>
    <ligand>
        <name>ATP</name>
        <dbReference type="ChEBI" id="CHEBI:30616"/>
    </ligand>
</feature>
<gene>
    <name evidence="6" type="primary">phnN</name>
    <name evidence="8" type="ORF">C0099_14585</name>
</gene>
<feature type="domain" description="Guanylate kinase/L-type calcium channel beta subunit" evidence="7">
    <location>
        <begin position="8"/>
        <end position="188"/>
    </location>
</feature>
<evidence type="ECO:0000313" key="8">
    <source>
        <dbReference type="EMBL" id="AUN96058.1"/>
    </source>
</evidence>
<dbReference type="OrthoDB" id="341217at2"/>
<sequence>MDASLPPPGCLFYLIGPSGAGKDSLIEYARERIGGAPVRFARRYITREADAGDEQHVAVSPTEFARMLESGLFALHWRANGLEYGIGVEIDAWLVAGLDVVVNGSRAYLDEAARRYPTLCPVLIEVSDEVLAERLIARGREAPAEIRARIARNRALPRPEHPALELFHNDGELSEAGDALLDVFVRRHGVMRHSRRA</sequence>
<evidence type="ECO:0000259" key="7">
    <source>
        <dbReference type="SMART" id="SM00072"/>
    </source>
</evidence>
<dbReference type="PANTHER" id="PTHR23117">
    <property type="entry name" value="GUANYLATE KINASE-RELATED"/>
    <property type="match status" value="1"/>
</dbReference>
<dbReference type="InterPro" id="IPR008145">
    <property type="entry name" value="GK/Ca_channel_bsu"/>
</dbReference>
<comment type="catalytic activity">
    <reaction evidence="1 6">
        <text>alpha-D-ribose 1,5-bisphosphate + ATP = 5-phospho-alpha-D-ribose 1-diphosphate + ADP</text>
        <dbReference type="Rhea" id="RHEA:20109"/>
        <dbReference type="ChEBI" id="CHEBI:30616"/>
        <dbReference type="ChEBI" id="CHEBI:58017"/>
        <dbReference type="ChEBI" id="CHEBI:68688"/>
        <dbReference type="ChEBI" id="CHEBI:456216"/>
        <dbReference type="EC" id="2.7.4.23"/>
    </reaction>
</comment>
<evidence type="ECO:0000256" key="3">
    <source>
        <dbReference type="ARBA" id="ARBA00022679"/>
    </source>
</evidence>
<keyword evidence="4 6" id="KW-0547">Nucleotide-binding</keyword>
<organism evidence="8 9">
    <name type="scientific">Pseudazoarcus pumilus</name>
    <dbReference type="NCBI Taxonomy" id="2067960"/>
    <lineage>
        <taxon>Bacteria</taxon>
        <taxon>Pseudomonadati</taxon>
        <taxon>Pseudomonadota</taxon>
        <taxon>Betaproteobacteria</taxon>
        <taxon>Rhodocyclales</taxon>
        <taxon>Zoogloeaceae</taxon>
        <taxon>Pseudazoarcus</taxon>
    </lineage>
</organism>
<dbReference type="Gene3D" id="3.40.50.300">
    <property type="entry name" value="P-loop containing nucleotide triphosphate hydrolases"/>
    <property type="match status" value="1"/>
</dbReference>
<keyword evidence="8" id="KW-0418">Kinase</keyword>
<dbReference type="Proteomes" id="UP000242205">
    <property type="component" value="Chromosome"/>
</dbReference>
<dbReference type="InterPro" id="IPR012699">
    <property type="entry name" value="PhnN"/>
</dbReference>
<dbReference type="RefSeq" id="WP_102248102.1">
    <property type="nucleotide sequence ID" value="NZ_CP025682.1"/>
</dbReference>
<dbReference type="InterPro" id="IPR027417">
    <property type="entry name" value="P-loop_NTPase"/>
</dbReference>
<comment type="similarity">
    <text evidence="6">Belongs to the ribose 1,5-bisphosphokinase family.</text>
</comment>
<comment type="pathway">
    <text evidence="2 6">Metabolic intermediate biosynthesis; 5-phospho-alpha-D-ribose 1-diphosphate biosynthesis; 5-phospho-alpha-D-ribose 1-diphosphate from D-ribose 5-phosphate (route II): step 3/3.</text>
</comment>
<protein>
    <recommendedName>
        <fullName evidence="6">Ribose 1,5-bisphosphate phosphokinase PhnN</fullName>
        <ecNumber evidence="6">2.7.4.23</ecNumber>
    </recommendedName>
    <alternativeName>
        <fullName evidence="6">Ribose 1,5-bisphosphokinase</fullName>
    </alternativeName>
</protein>
<evidence type="ECO:0000256" key="6">
    <source>
        <dbReference type="HAMAP-Rule" id="MF_00836"/>
    </source>
</evidence>
<dbReference type="SUPFAM" id="SSF52540">
    <property type="entry name" value="P-loop containing nucleoside triphosphate hydrolases"/>
    <property type="match status" value="1"/>
</dbReference>
<dbReference type="HAMAP" id="MF_00836">
    <property type="entry name" value="PhnN"/>
    <property type="match status" value="1"/>
</dbReference>
<dbReference type="GO" id="GO:0005524">
    <property type="term" value="F:ATP binding"/>
    <property type="evidence" value="ECO:0007669"/>
    <property type="project" value="UniProtKB-KW"/>
</dbReference>
<proteinExistence type="inferred from homology"/>
<keyword evidence="3 6" id="KW-0808">Transferase</keyword>
<accession>A0A2I6S9W9</accession>
<dbReference type="AlphaFoldDB" id="A0A2I6S9W9"/>
<name>A0A2I6S9W9_9RHOO</name>
<evidence type="ECO:0000256" key="4">
    <source>
        <dbReference type="ARBA" id="ARBA00022741"/>
    </source>
</evidence>
<keyword evidence="5 6" id="KW-0067">ATP-binding</keyword>